<feature type="compositionally biased region" description="Polar residues" evidence="1">
    <location>
        <begin position="30"/>
        <end position="40"/>
    </location>
</feature>
<name>A0AA87ZVX1_FICCA</name>
<proteinExistence type="predicted"/>
<dbReference type="Proteomes" id="UP001187192">
    <property type="component" value="Unassembled WGS sequence"/>
</dbReference>
<comment type="caution">
    <text evidence="2">The sequence shown here is derived from an EMBL/GenBank/DDBJ whole genome shotgun (WGS) entry which is preliminary data.</text>
</comment>
<evidence type="ECO:0000313" key="2">
    <source>
        <dbReference type="EMBL" id="GMN40894.1"/>
    </source>
</evidence>
<gene>
    <name evidence="2" type="ORF">TIFTF001_010130</name>
</gene>
<sequence>MQKPTKTPCKPDPHDPGPLVVEAPLGAETPMTSSPSLTPAISPPTSNPQKD</sequence>
<protein>
    <submittedName>
        <fullName evidence="2">Uncharacterized protein</fullName>
    </submittedName>
</protein>
<reference evidence="2" key="1">
    <citation type="submission" date="2023-07" db="EMBL/GenBank/DDBJ databases">
        <title>draft genome sequence of fig (Ficus carica).</title>
        <authorList>
            <person name="Takahashi T."/>
            <person name="Nishimura K."/>
        </authorList>
    </citation>
    <scope>NUCLEOTIDE SEQUENCE</scope>
</reference>
<evidence type="ECO:0000256" key="1">
    <source>
        <dbReference type="SAM" id="MobiDB-lite"/>
    </source>
</evidence>
<feature type="region of interest" description="Disordered" evidence="1">
    <location>
        <begin position="1"/>
        <end position="51"/>
    </location>
</feature>
<evidence type="ECO:0000313" key="3">
    <source>
        <dbReference type="Proteomes" id="UP001187192"/>
    </source>
</evidence>
<dbReference type="EMBL" id="BTGU01000012">
    <property type="protein sequence ID" value="GMN40894.1"/>
    <property type="molecule type" value="Genomic_DNA"/>
</dbReference>
<dbReference type="AlphaFoldDB" id="A0AA87ZVX1"/>
<organism evidence="2 3">
    <name type="scientific">Ficus carica</name>
    <name type="common">Common fig</name>
    <dbReference type="NCBI Taxonomy" id="3494"/>
    <lineage>
        <taxon>Eukaryota</taxon>
        <taxon>Viridiplantae</taxon>
        <taxon>Streptophyta</taxon>
        <taxon>Embryophyta</taxon>
        <taxon>Tracheophyta</taxon>
        <taxon>Spermatophyta</taxon>
        <taxon>Magnoliopsida</taxon>
        <taxon>eudicotyledons</taxon>
        <taxon>Gunneridae</taxon>
        <taxon>Pentapetalae</taxon>
        <taxon>rosids</taxon>
        <taxon>fabids</taxon>
        <taxon>Rosales</taxon>
        <taxon>Moraceae</taxon>
        <taxon>Ficeae</taxon>
        <taxon>Ficus</taxon>
    </lineage>
</organism>
<keyword evidence="3" id="KW-1185">Reference proteome</keyword>
<feature type="compositionally biased region" description="Pro residues" evidence="1">
    <location>
        <begin position="41"/>
        <end position="51"/>
    </location>
</feature>
<accession>A0AA87ZVX1</accession>